<dbReference type="Proteomes" id="UP000054097">
    <property type="component" value="Unassembled WGS sequence"/>
</dbReference>
<dbReference type="HOGENOM" id="CLU_973748_0_0_1"/>
<reference evidence="3" key="2">
    <citation type="submission" date="2015-01" db="EMBL/GenBank/DDBJ databases">
        <title>Evolutionary Origins and Diversification of the Mycorrhizal Mutualists.</title>
        <authorList>
            <consortium name="DOE Joint Genome Institute"/>
            <consortium name="Mycorrhizal Genomics Consortium"/>
            <person name="Kohler A."/>
            <person name="Kuo A."/>
            <person name="Nagy L.G."/>
            <person name="Floudas D."/>
            <person name="Copeland A."/>
            <person name="Barry K.W."/>
            <person name="Cichocki N."/>
            <person name="Veneault-Fourrey C."/>
            <person name="LaButti K."/>
            <person name="Lindquist E.A."/>
            <person name="Lipzen A."/>
            <person name="Lundell T."/>
            <person name="Morin E."/>
            <person name="Murat C."/>
            <person name="Riley R."/>
            <person name="Ohm R."/>
            <person name="Sun H."/>
            <person name="Tunlid A."/>
            <person name="Henrissat B."/>
            <person name="Grigoriev I.V."/>
            <person name="Hibbett D.S."/>
            <person name="Martin F."/>
        </authorList>
    </citation>
    <scope>NUCLEOTIDE SEQUENCE [LARGE SCALE GENOMIC DNA]</scope>
    <source>
        <strain evidence="3">MAFF 305830</strain>
    </source>
</reference>
<organism evidence="2 3">
    <name type="scientific">Serendipita vermifera MAFF 305830</name>
    <dbReference type="NCBI Taxonomy" id="933852"/>
    <lineage>
        <taxon>Eukaryota</taxon>
        <taxon>Fungi</taxon>
        <taxon>Dikarya</taxon>
        <taxon>Basidiomycota</taxon>
        <taxon>Agaricomycotina</taxon>
        <taxon>Agaricomycetes</taxon>
        <taxon>Sebacinales</taxon>
        <taxon>Serendipitaceae</taxon>
        <taxon>Serendipita</taxon>
    </lineage>
</organism>
<feature type="region of interest" description="Disordered" evidence="1">
    <location>
        <begin position="190"/>
        <end position="247"/>
    </location>
</feature>
<feature type="compositionally biased region" description="Polar residues" evidence="1">
    <location>
        <begin position="40"/>
        <end position="49"/>
    </location>
</feature>
<feature type="compositionally biased region" description="Polar residues" evidence="1">
    <location>
        <begin position="190"/>
        <end position="209"/>
    </location>
</feature>
<name>A0A0C2X369_SERVB</name>
<feature type="compositionally biased region" description="Polar residues" evidence="1">
    <location>
        <begin position="1"/>
        <end position="22"/>
    </location>
</feature>
<evidence type="ECO:0000256" key="1">
    <source>
        <dbReference type="SAM" id="MobiDB-lite"/>
    </source>
</evidence>
<feature type="region of interest" description="Disordered" evidence="1">
    <location>
        <begin position="1"/>
        <end position="53"/>
    </location>
</feature>
<reference evidence="2 3" key="1">
    <citation type="submission" date="2014-04" db="EMBL/GenBank/DDBJ databases">
        <authorList>
            <consortium name="DOE Joint Genome Institute"/>
            <person name="Kuo A."/>
            <person name="Zuccaro A."/>
            <person name="Kohler A."/>
            <person name="Nagy L.G."/>
            <person name="Floudas D."/>
            <person name="Copeland A."/>
            <person name="Barry K.W."/>
            <person name="Cichocki N."/>
            <person name="Veneault-Fourrey C."/>
            <person name="LaButti K."/>
            <person name="Lindquist E.A."/>
            <person name="Lipzen A."/>
            <person name="Lundell T."/>
            <person name="Morin E."/>
            <person name="Murat C."/>
            <person name="Sun H."/>
            <person name="Tunlid A."/>
            <person name="Henrissat B."/>
            <person name="Grigoriev I.V."/>
            <person name="Hibbett D.S."/>
            <person name="Martin F."/>
            <person name="Nordberg H.P."/>
            <person name="Cantor M.N."/>
            <person name="Hua S.X."/>
        </authorList>
    </citation>
    <scope>NUCLEOTIDE SEQUENCE [LARGE SCALE GENOMIC DNA]</scope>
    <source>
        <strain evidence="2 3">MAFF 305830</strain>
    </source>
</reference>
<proteinExistence type="predicted"/>
<evidence type="ECO:0000313" key="2">
    <source>
        <dbReference type="EMBL" id="KIM23877.1"/>
    </source>
</evidence>
<feature type="compositionally biased region" description="Basic and acidic residues" evidence="1">
    <location>
        <begin position="217"/>
        <end position="247"/>
    </location>
</feature>
<sequence length="286" mass="31785">MPSSPRQIFDSLSRTISSSGYDSSRKPTALPKGDNHPRRQSVSGVSSPLKTPITVYHDPNTIIDIYAGGSTPAKRYATHGTRPRGFRATPPRPLVYPNKVIVHRRYGSHEPSELLERPVIPVIKAPRASSLNSEERRRPMSDRNTNEVLLAGIGQEASGYDVKLLPALPVAGSPRPPAIGEEEIKAYESSENLSVGSDAESASPSSNYRPNWFSRYATDHQANEPTNEQRTRENSPSDSIRTPENRYLRPYGYRRIVRGRLCPPGGDPPVYKRRVFAPRELTPTFS</sequence>
<protein>
    <submittedName>
        <fullName evidence="2">Uncharacterized protein</fullName>
    </submittedName>
</protein>
<evidence type="ECO:0000313" key="3">
    <source>
        <dbReference type="Proteomes" id="UP000054097"/>
    </source>
</evidence>
<gene>
    <name evidence="2" type="ORF">M408DRAFT_27475</name>
</gene>
<keyword evidence="3" id="KW-1185">Reference proteome</keyword>
<dbReference type="EMBL" id="KN824330">
    <property type="protein sequence ID" value="KIM23877.1"/>
    <property type="molecule type" value="Genomic_DNA"/>
</dbReference>
<accession>A0A0C2X369</accession>
<dbReference type="AlphaFoldDB" id="A0A0C2X369"/>